<accession>A0A2U1MAB8</accession>
<dbReference type="AlphaFoldDB" id="A0A2U1MAB8"/>
<evidence type="ECO:0000313" key="2">
    <source>
        <dbReference type="Proteomes" id="UP000245207"/>
    </source>
</evidence>
<proteinExistence type="predicted"/>
<reference evidence="1 2" key="1">
    <citation type="journal article" date="2018" name="Mol. Plant">
        <title>The genome of Artemisia annua provides insight into the evolution of Asteraceae family and artemisinin biosynthesis.</title>
        <authorList>
            <person name="Shen Q."/>
            <person name="Zhang L."/>
            <person name="Liao Z."/>
            <person name="Wang S."/>
            <person name="Yan T."/>
            <person name="Shi P."/>
            <person name="Liu M."/>
            <person name="Fu X."/>
            <person name="Pan Q."/>
            <person name="Wang Y."/>
            <person name="Lv Z."/>
            <person name="Lu X."/>
            <person name="Zhang F."/>
            <person name="Jiang W."/>
            <person name="Ma Y."/>
            <person name="Chen M."/>
            <person name="Hao X."/>
            <person name="Li L."/>
            <person name="Tang Y."/>
            <person name="Lv G."/>
            <person name="Zhou Y."/>
            <person name="Sun X."/>
            <person name="Brodelius P.E."/>
            <person name="Rose J.K.C."/>
            <person name="Tang K."/>
        </authorList>
    </citation>
    <scope>NUCLEOTIDE SEQUENCE [LARGE SCALE GENOMIC DNA]</scope>
    <source>
        <strain evidence="2">cv. Huhao1</strain>
        <tissue evidence="1">Leaf</tissue>
    </source>
</reference>
<keyword evidence="2" id="KW-1185">Reference proteome</keyword>
<dbReference type="Pfam" id="PF14223">
    <property type="entry name" value="Retrotran_gag_2"/>
    <property type="match status" value="1"/>
</dbReference>
<evidence type="ECO:0000313" key="1">
    <source>
        <dbReference type="EMBL" id="PWA58211.1"/>
    </source>
</evidence>
<protein>
    <recommendedName>
        <fullName evidence="3">Zinc finger, CCHC-type</fullName>
    </recommendedName>
</protein>
<dbReference type="OrthoDB" id="1736387at2759"/>
<dbReference type="EMBL" id="PKPP01005963">
    <property type="protein sequence ID" value="PWA58211.1"/>
    <property type="molecule type" value="Genomic_DNA"/>
</dbReference>
<dbReference type="PANTHER" id="PTHR35317:SF44">
    <property type="entry name" value="RNA-DIRECTED DNA POLYMERASE"/>
    <property type="match status" value="1"/>
</dbReference>
<gene>
    <name evidence="1" type="ORF">CTI12_AA299890</name>
</gene>
<evidence type="ECO:0008006" key="3">
    <source>
        <dbReference type="Google" id="ProtNLM"/>
    </source>
</evidence>
<sequence>MTFQYLVLNSTNYTIWAVKIKALFNVHRISEAVEPTTDAEVDQKKNNMAIAMLYQAIPENMVLQIANLTSAKEIWDALKIRHVGVDRVKEAGG</sequence>
<dbReference type="PANTHER" id="PTHR35317">
    <property type="entry name" value="OS04G0629600 PROTEIN"/>
    <property type="match status" value="1"/>
</dbReference>
<dbReference type="Proteomes" id="UP000245207">
    <property type="component" value="Unassembled WGS sequence"/>
</dbReference>
<organism evidence="1 2">
    <name type="scientific">Artemisia annua</name>
    <name type="common">Sweet wormwood</name>
    <dbReference type="NCBI Taxonomy" id="35608"/>
    <lineage>
        <taxon>Eukaryota</taxon>
        <taxon>Viridiplantae</taxon>
        <taxon>Streptophyta</taxon>
        <taxon>Embryophyta</taxon>
        <taxon>Tracheophyta</taxon>
        <taxon>Spermatophyta</taxon>
        <taxon>Magnoliopsida</taxon>
        <taxon>eudicotyledons</taxon>
        <taxon>Gunneridae</taxon>
        <taxon>Pentapetalae</taxon>
        <taxon>asterids</taxon>
        <taxon>campanulids</taxon>
        <taxon>Asterales</taxon>
        <taxon>Asteraceae</taxon>
        <taxon>Asteroideae</taxon>
        <taxon>Anthemideae</taxon>
        <taxon>Artemisiinae</taxon>
        <taxon>Artemisia</taxon>
    </lineage>
</organism>
<comment type="caution">
    <text evidence="1">The sequence shown here is derived from an EMBL/GenBank/DDBJ whole genome shotgun (WGS) entry which is preliminary data.</text>
</comment>
<name>A0A2U1MAB8_ARTAN</name>